<evidence type="ECO:0000313" key="3">
    <source>
        <dbReference type="Proteomes" id="UP000271624"/>
    </source>
</evidence>
<reference evidence="2" key="2">
    <citation type="journal article" date="2019" name="Genome Biol. Evol.">
        <title>Day and night: Metabolic profiles and evolutionary relationships of six axenic non-marine cyanobacteria.</title>
        <authorList>
            <person name="Will S.E."/>
            <person name="Henke P."/>
            <person name="Boedeker C."/>
            <person name="Huang S."/>
            <person name="Brinkmann H."/>
            <person name="Rohde M."/>
            <person name="Jarek M."/>
            <person name="Friedl T."/>
            <person name="Seufert S."/>
            <person name="Schumacher M."/>
            <person name="Overmann J."/>
            <person name="Neumann-Schaal M."/>
            <person name="Petersen J."/>
        </authorList>
    </citation>
    <scope>NUCLEOTIDE SEQUENCE [LARGE SCALE GENOMIC DNA]</scope>
    <source>
        <strain evidence="2">PCC 7102</strain>
    </source>
</reference>
<dbReference type="Proteomes" id="UP000271624">
    <property type="component" value="Unassembled WGS sequence"/>
</dbReference>
<organism evidence="2 3">
    <name type="scientific">Dulcicalothrix desertica PCC 7102</name>
    <dbReference type="NCBI Taxonomy" id="232991"/>
    <lineage>
        <taxon>Bacteria</taxon>
        <taxon>Bacillati</taxon>
        <taxon>Cyanobacteriota</taxon>
        <taxon>Cyanophyceae</taxon>
        <taxon>Nostocales</taxon>
        <taxon>Calotrichaceae</taxon>
        <taxon>Dulcicalothrix</taxon>
    </lineage>
</organism>
<keyword evidence="3" id="KW-1185">Reference proteome</keyword>
<dbReference type="AlphaFoldDB" id="A0A3S1CGH0"/>
<evidence type="ECO:0000256" key="1">
    <source>
        <dbReference type="SAM" id="Phobius"/>
    </source>
</evidence>
<keyword evidence="1" id="KW-1133">Transmembrane helix</keyword>
<proteinExistence type="predicted"/>
<dbReference type="EMBL" id="RSCL01000006">
    <property type="protein sequence ID" value="RUT06783.1"/>
    <property type="molecule type" value="Genomic_DNA"/>
</dbReference>
<protein>
    <submittedName>
        <fullName evidence="2">Uncharacterized protein</fullName>
    </submittedName>
</protein>
<feature type="transmembrane region" description="Helical" evidence="1">
    <location>
        <begin position="33"/>
        <end position="54"/>
    </location>
</feature>
<comment type="caution">
    <text evidence="2">The sequence shown here is derived from an EMBL/GenBank/DDBJ whole genome shotgun (WGS) entry which is preliminary data.</text>
</comment>
<feature type="transmembrane region" description="Helical" evidence="1">
    <location>
        <begin position="66"/>
        <end position="88"/>
    </location>
</feature>
<keyword evidence="1" id="KW-0812">Transmembrane</keyword>
<name>A0A3S1CGH0_9CYAN</name>
<reference evidence="2" key="1">
    <citation type="submission" date="2018-12" db="EMBL/GenBank/DDBJ databases">
        <authorList>
            <person name="Will S."/>
            <person name="Neumann-Schaal M."/>
            <person name="Henke P."/>
        </authorList>
    </citation>
    <scope>NUCLEOTIDE SEQUENCE</scope>
    <source>
        <strain evidence="2">PCC 7102</strain>
    </source>
</reference>
<evidence type="ECO:0000313" key="2">
    <source>
        <dbReference type="EMBL" id="RUT06783.1"/>
    </source>
</evidence>
<sequence>MRVTVSSLRLFFYFIGALSGFGSLIALSNSGNIIDLLLNFFRLCFSVGLLYIGFTLRQMLVKSPEIIQIAINIQIIIVSVSFGISLLSRPSIPYVMGAMAGMGLMHLLCFYCLSNVKRLSTELRQLKQN</sequence>
<gene>
    <name evidence="2" type="ORF">DSM106972_030400</name>
</gene>
<feature type="transmembrane region" description="Helical" evidence="1">
    <location>
        <begin position="7"/>
        <end position="27"/>
    </location>
</feature>
<feature type="transmembrane region" description="Helical" evidence="1">
    <location>
        <begin position="94"/>
        <end position="114"/>
    </location>
</feature>
<keyword evidence="1" id="KW-0472">Membrane</keyword>
<dbReference type="RefSeq" id="WP_127081541.1">
    <property type="nucleotide sequence ID" value="NZ_RSCL01000006.1"/>
</dbReference>
<accession>A0A3S1CGH0</accession>